<proteinExistence type="predicted"/>
<evidence type="ECO:0000313" key="3">
    <source>
        <dbReference type="EMBL" id="OCH86537.1"/>
    </source>
</evidence>
<gene>
    <name evidence="3" type="ORF">OBBRIDRAFT_221110</name>
</gene>
<keyword evidence="1" id="KW-0175">Coiled coil</keyword>
<sequence>MMDPTISRTSSSRTELRQGPSTSAARSTVEKQEDKGYVPQRQNVSANRGTRYKEKFQALREKYDQTIATHEQYKRELELANEKMKRLQEECNLLLDAVDIAVPAQPTLLHYLSQDPIPSQYHSYTVPFAPAPATPQPPPPQPAPLQAPPRTRTRRSSQHVNGNGHGNGHGNGIPQR</sequence>
<feature type="region of interest" description="Disordered" evidence="2">
    <location>
        <begin position="1"/>
        <end position="52"/>
    </location>
</feature>
<feature type="compositionally biased region" description="Gly residues" evidence="2">
    <location>
        <begin position="163"/>
        <end position="176"/>
    </location>
</feature>
<reference evidence="3 4" key="1">
    <citation type="submission" date="2016-07" db="EMBL/GenBank/DDBJ databases">
        <title>Draft genome of the white-rot fungus Obba rivulosa 3A-2.</title>
        <authorList>
            <consortium name="DOE Joint Genome Institute"/>
            <person name="Miettinen O."/>
            <person name="Riley R."/>
            <person name="Acob R."/>
            <person name="Barry K."/>
            <person name="Cullen D."/>
            <person name="De Vries R."/>
            <person name="Hainaut M."/>
            <person name="Hatakka A."/>
            <person name="Henrissat B."/>
            <person name="Hilden K."/>
            <person name="Kuo R."/>
            <person name="Labutti K."/>
            <person name="Lipzen A."/>
            <person name="Makela M.R."/>
            <person name="Sandor L."/>
            <person name="Spatafora J.W."/>
            <person name="Grigoriev I.V."/>
            <person name="Hibbett D.S."/>
        </authorList>
    </citation>
    <scope>NUCLEOTIDE SEQUENCE [LARGE SCALE GENOMIC DNA]</scope>
    <source>
        <strain evidence="3 4">3A-2</strain>
    </source>
</reference>
<feature type="compositionally biased region" description="Polar residues" evidence="2">
    <location>
        <begin position="1"/>
        <end position="26"/>
    </location>
</feature>
<evidence type="ECO:0000256" key="2">
    <source>
        <dbReference type="SAM" id="MobiDB-lite"/>
    </source>
</evidence>
<dbReference type="AlphaFoldDB" id="A0A8E2AR05"/>
<feature type="compositionally biased region" description="Pro residues" evidence="2">
    <location>
        <begin position="129"/>
        <end position="147"/>
    </location>
</feature>
<keyword evidence="4" id="KW-1185">Reference proteome</keyword>
<protein>
    <submittedName>
        <fullName evidence="3">Uncharacterized protein</fullName>
    </submittedName>
</protein>
<organism evidence="3 4">
    <name type="scientific">Obba rivulosa</name>
    <dbReference type="NCBI Taxonomy" id="1052685"/>
    <lineage>
        <taxon>Eukaryota</taxon>
        <taxon>Fungi</taxon>
        <taxon>Dikarya</taxon>
        <taxon>Basidiomycota</taxon>
        <taxon>Agaricomycotina</taxon>
        <taxon>Agaricomycetes</taxon>
        <taxon>Polyporales</taxon>
        <taxon>Gelatoporiaceae</taxon>
        <taxon>Obba</taxon>
    </lineage>
</organism>
<evidence type="ECO:0000256" key="1">
    <source>
        <dbReference type="SAM" id="Coils"/>
    </source>
</evidence>
<feature type="region of interest" description="Disordered" evidence="2">
    <location>
        <begin position="123"/>
        <end position="176"/>
    </location>
</feature>
<feature type="coiled-coil region" evidence="1">
    <location>
        <begin position="56"/>
        <end position="97"/>
    </location>
</feature>
<dbReference type="Proteomes" id="UP000250043">
    <property type="component" value="Unassembled WGS sequence"/>
</dbReference>
<dbReference type="EMBL" id="KV722523">
    <property type="protein sequence ID" value="OCH86537.1"/>
    <property type="molecule type" value="Genomic_DNA"/>
</dbReference>
<dbReference type="OrthoDB" id="2442602at2759"/>
<evidence type="ECO:0000313" key="4">
    <source>
        <dbReference type="Proteomes" id="UP000250043"/>
    </source>
</evidence>
<name>A0A8E2AR05_9APHY</name>
<accession>A0A8E2AR05</accession>